<dbReference type="InterPro" id="IPR019775">
    <property type="entry name" value="WD40_repeat_CS"/>
</dbReference>
<dbReference type="GO" id="GO:0045202">
    <property type="term" value="C:synapse"/>
    <property type="evidence" value="ECO:0007669"/>
    <property type="project" value="TreeGrafter"/>
</dbReference>
<dbReference type="PANTHER" id="PTHR46831">
    <property type="entry name" value="ZINC FINGER MYND DOMAIN-CONTAINING PROTEIN 19"/>
    <property type="match status" value="1"/>
</dbReference>
<dbReference type="PROSITE" id="PS50865">
    <property type="entry name" value="ZF_MYND_2"/>
    <property type="match status" value="1"/>
</dbReference>
<dbReference type="eggNOG" id="KOG0280">
    <property type="taxonomic scope" value="Eukaryota"/>
</dbReference>
<evidence type="ECO:0000259" key="8">
    <source>
        <dbReference type="PROSITE" id="PS50865"/>
    </source>
</evidence>
<dbReference type="InParanoid" id="L8Y9K9"/>
<organism evidence="9 10">
    <name type="scientific">Tupaia chinensis</name>
    <name type="common">Chinese tree shrew</name>
    <name type="synonym">Tupaia belangeri chinensis</name>
    <dbReference type="NCBI Taxonomy" id="246437"/>
    <lineage>
        <taxon>Eukaryota</taxon>
        <taxon>Metazoa</taxon>
        <taxon>Chordata</taxon>
        <taxon>Craniata</taxon>
        <taxon>Vertebrata</taxon>
        <taxon>Euteleostomi</taxon>
        <taxon>Mammalia</taxon>
        <taxon>Eutheria</taxon>
        <taxon>Euarchontoglires</taxon>
        <taxon>Scandentia</taxon>
        <taxon>Tupaiidae</taxon>
        <taxon>Tupaia</taxon>
    </lineage>
</organism>
<dbReference type="InterPro" id="IPR001680">
    <property type="entry name" value="WD40_rpt"/>
</dbReference>
<keyword evidence="1 7" id="KW-0853">WD repeat</keyword>
<proteinExistence type="predicted"/>
<dbReference type="Pfam" id="PF00400">
    <property type="entry name" value="WD40"/>
    <property type="match status" value="1"/>
</dbReference>
<evidence type="ECO:0000256" key="5">
    <source>
        <dbReference type="ARBA" id="ARBA00022833"/>
    </source>
</evidence>
<keyword evidence="5" id="KW-0862">Zinc</keyword>
<keyword evidence="3" id="KW-0677">Repeat</keyword>
<keyword evidence="4 6" id="KW-0863">Zinc-finger</keyword>
<evidence type="ECO:0000256" key="1">
    <source>
        <dbReference type="ARBA" id="ARBA00022574"/>
    </source>
</evidence>
<sequence>QTKYTLIDEQDIPLVESYSFEARMEVDADGNGAKIFAYAFDKNRGRGSGRLLHELLWERHRGGVAPGFQVVHLNAVTVDNRLDNLQLVPWGWRPKAEETSSKQREQSLYWLAIQQLPTDPIEEQFPVLNVTRYYNANGDVVEEEENSCTYYECHYPPCTVIEKQLREFNICGRCQAARYCGSQCQQRDWPAHKRHCRERKRPSQHELEPERCHVLVAGQALLGVADASGSVRLFGLMGSEKSSYTLQPLCSAGREEPSLALSLDWSTGKAVRASGQPLRIISSDSRGKLCLLAVSEAGPGLQEVATWQAHRFEAWIAAFNYWQTEVLYSGGDDGLLKGWDARAPCTPVFTSKRHAMGVCSIHNSPHQEHLLATGSYDEHVLLWDTRNLQQPLADVAVQGGVWRLKWHPSHPHLLLAACMHGGFKVLQSRVAGDKQEMTVLMSQELPNSLVYGADWCWLSCPLQPAPSMLHSDPGARPLEQGYSLKPTGQAPGPPLACLADGDTEGRAKAQCGLTLPGAEDAKDWVYQVTAAHDSDVPMEGANFNTGLLATCSFYDHTLHCWRWGL</sequence>
<dbReference type="SUPFAM" id="SSF144232">
    <property type="entry name" value="HIT/MYND zinc finger-like"/>
    <property type="match status" value="1"/>
</dbReference>
<keyword evidence="2" id="KW-0479">Metal-binding</keyword>
<dbReference type="GO" id="GO:0008270">
    <property type="term" value="F:zinc ion binding"/>
    <property type="evidence" value="ECO:0007669"/>
    <property type="project" value="UniProtKB-KW"/>
</dbReference>
<name>L8Y9K9_TUPCH</name>
<dbReference type="InterPro" id="IPR002893">
    <property type="entry name" value="Znf_MYND"/>
</dbReference>
<evidence type="ECO:0000313" key="10">
    <source>
        <dbReference type="Proteomes" id="UP000011518"/>
    </source>
</evidence>
<feature type="repeat" description="WD" evidence="7">
    <location>
        <begin position="351"/>
        <end position="393"/>
    </location>
</feature>
<dbReference type="GO" id="GO:0016020">
    <property type="term" value="C:membrane"/>
    <property type="evidence" value="ECO:0007669"/>
    <property type="project" value="TreeGrafter"/>
</dbReference>
<dbReference type="PANTHER" id="PTHR46831:SF1">
    <property type="entry name" value="ZINC FINGER MYND DOMAIN-CONTAINING PROTEIN 19"/>
    <property type="match status" value="1"/>
</dbReference>
<dbReference type="SMART" id="SM00320">
    <property type="entry name" value="WD40"/>
    <property type="match status" value="4"/>
</dbReference>
<reference evidence="10" key="1">
    <citation type="submission" date="2012-07" db="EMBL/GenBank/DDBJ databases">
        <title>Genome of the Chinese tree shrew, a rising model animal genetically related to primates.</title>
        <authorList>
            <person name="Zhang G."/>
            <person name="Fan Y."/>
            <person name="Yao Y."/>
            <person name="Huang Z."/>
        </authorList>
    </citation>
    <scope>NUCLEOTIDE SEQUENCE [LARGE SCALE GENOMIC DNA]</scope>
</reference>
<evidence type="ECO:0000256" key="2">
    <source>
        <dbReference type="ARBA" id="ARBA00022723"/>
    </source>
</evidence>
<dbReference type="Gene3D" id="2.130.10.10">
    <property type="entry name" value="YVTN repeat-like/Quinoprotein amine dehydrogenase"/>
    <property type="match status" value="1"/>
</dbReference>
<feature type="non-terminal residue" evidence="9">
    <location>
        <position position="1"/>
    </location>
</feature>
<dbReference type="PROSITE" id="PS00678">
    <property type="entry name" value="WD_REPEATS_1"/>
    <property type="match status" value="1"/>
</dbReference>
<accession>L8Y9K9</accession>
<dbReference type="SUPFAM" id="SSF54060">
    <property type="entry name" value="His-Me finger endonucleases"/>
    <property type="match status" value="1"/>
</dbReference>
<dbReference type="EMBL" id="KB362898">
    <property type="protein sequence ID" value="ELV13108.1"/>
    <property type="molecule type" value="Genomic_DNA"/>
</dbReference>
<dbReference type="Proteomes" id="UP000011518">
    <property type="component" value="Unassembled WGS sequence"/>
</dbReference>
<protein>
    <submittedName>
        <fullName evidence="9">Zinc finger MYND domain-containing protein 19</fullName>
    </submittedName>
</protein>
<dbReference type="InterPro" id="IPR036322">
    <property type="entry name" value="WD40_repeat_dom_sf"/>
</dbReference>
<dbReference type="PROSITE" id="PS50082">
    <property type="entry name" value="WD_REPEATS_2"/>
    <property type="match status" value="1"/>
</dbReference>
<dbReference type="Pfam" id="PF13392">
    <property type="entry name" value="HNH_3"/>
    <property type="match status" value="1"/>
</dbReference>
<reference evidence="10" key="2">
    <citation type="journal article" date="2013" name="Nat. Commun.">
        <title>Genome of the Chinese tree shrew.</title>
        <authorList>
            <person name="Fan Y."/>
            <person name="Huang Z.Y."/>
            <person name="Cao C.C."/>
            <person name="Chen C.S."/>
            <person name="Chen Y.X."/>
            <person name="Fan D.D."/>
            <person name="He J."/>
            <person name="Hou H.L."/>
            <person name="Hu L."/>
            <person name="Hu X.T."/>
            <person name="Jiang X.T."/>
            <person name="Lai R."/>
            <person name="Lang Y.S."/>
            <person name="Liang B."/>
            <person name="Liao S.G."/>
            <person name="Mu D."/>
            <person name="Ma Y.Y."/>
            <person name="Niu Y.Y."/>
            <person name="Sun X.Q."/>
            <person name="Xia J.Q."/>
            <person name="Xiao J."/>
            <person name="Xiong Z.Q."/>
            <person name="Xu L."/>
            <person name="Yang L."/>
            <person name="Zhang Y."/>
            <person name="Zhao W."/>
            <person name="Zhao X.D."/>
            <person name="Zheng Y.T."/>
            <person name="Zhou J.M."/>
            <person name="Zhu Y.B."/>
            <person name="Zhang G.J."/>
            <person name="Wang J."/>
            <person name="Yao Y.G."/>
        </authorList>
    </citation>
    <scope>NUCLEOTIDE SEQUENCE [LARGE SCALE GENOMIC DNA]</scope>
</reference>
<evidence type="ECO:0000256" key="7">
    <source>
        <dbReference type="PROSITE-ProRule" id="PRU00221"/>
    </source>
</evidence>
<keyword evidence="10" id="KW-1185">Reference proteome</keyword>
<dbReference type="InterPro" id="IPR003615">
    <property type="entry name" value="HNH_nuc"/>
</dbReference>
<dbReference type="SUPFAM" id="SSF50978">
    <property type="entry name" value="WD40 repeat-like"/>
    <property type="match status" value="1"/>
</dbReference>
<dbReference type="InterPro" id="IPR032978">
    <property type="entry name" value="ZMYND19"/>
</dbReference>
<dbReference type="Pfam" id="PF01753">
    <property type="entry name" value="zf-MYND"/>
    <property type="match status" value="1"/>
</dbReference>
<gene>
    <name evidence="9" type="ORF">TREES_T100011193</name>
</gene>
<evidence type="ECO:0000256" key="6">
    <source>
        <dbReference type="PROSITE-ProRule" id="PRU00134"/>
    </source>
</evidence>
<dbReference type="AlphaFoldDB" id="L8Y9K9"/>
<evidence type="ECO:0000313" key="9">
    <source>
        <dbReference type="EMBL" id="ELV13108.1"/>
    </source>
</evidence>
<dbReference type="FunCoup" id="L8Y9K9">
    <property type="interactions" value="1502"/>
</dbReference>
<dbReference type="InterPro" id="IPR015943">
    <property type="entry name" value="WD40/YVTN_repeat-like_dom_sf"/>
</dbReference>
<dbReference type="Gene3D" id="6.10.140.2220">
    <property type="match status" value="1"/>
</dbReference>
<feature type="domain" description="MYND-type" evidence="8">
    <location>
        <begin position="158"/>
        <end position="196"/>
    </location>
</feature>
<dbReference type="GO" id="GO:0005737">
    <property type="term" value="C:cytoplasm"/>
    <property type="evidence" value="ECO:0007669"/>
    <property type="project" value="TreeGrafter"/>
</dbReference>
<evidence type="ECO:0000256" key="3">
    <source>
        <dbReference type="ARBA" id="ARBA00022737"/>
    </source>
</evidence>
<dbReference type="InterPro" id="IPR044925">
    <property type="entry name" value="His-Me_finger_sf"/>
</dbReference>
<dbReference type="STRING" id="246437.L8Y9K9"/>
<evidence type="ECO:0000256" key="4">
    <source>
        <dbReference type="ARBA" id="ARBA00022771"/>
    </source>
</evidence>